<dbReference type="Proteomes" id="UP000268014">
    <property type="component" value="Unassembled WGS sequence"/>
</dbReference>
<evidence type="ECO:0000313" key="1">
    <source>
        <dbReference type="EMBL" id="VDO31484.1"/>
    </source>
</evidence>
<evidence type="ECO:0000313" key="3">
    <source>
        <dbReference type="WBParaSite" id="HPLM_0000731301-mRNA-1"/>
    </source>
</evidence>
<reference evidence="1 2" key="2">
    <citation type="submission" date="2018-11" db="EMBL/GenBank/DDBJ databases">
        <authorList>
            <consortium name="Pathogen Informatics"/>
        </authorList>
    </citation>
    <scope>NUCLEOTIDE SEQUENCE [LARGE SCALE GENOMIC DNA]</scope>
    <source>
        <strain evidence="1 2">MHpl1</strain>
    </source>
</reference>
<proteinExistence type="predicted"/>
<gene>
    <name evidence="1" type="ORF">HPLM_LOCUS7305</name>
</gene>
<evidence type="ECO:0000313" key="2">
    <source>
        <dbReference type="Proteomes" id="UP000268014"/>
    </source>
</evidence>
<dbReference type="STRING" id="6290.A0A0N4WAB6"/>
<dbReference type="OMA" id="MYNAVIQ"/>
<dbReference type="WBParaSite" id="HPLM_0000731301-mRNA-1">
    <property type="protein sequence ID" value="HPLM_0000731301-mRNA-1"/>
    <property type="gene ID" value="HPLM_0000731301"/>
</dbReference>
<name>A0A0N4WAB6_HAEPC</name>
<dbReference type="OrthoDB" id="8193882at2759"/>
<accession>A0A0N4WAB6</accession>
<dbReference type="AlphaFoldDB" id="A0A0N4WAB6"/>
<keyword evidence="2" id="KW-1185">Reference proteome</keyword>
<dbReference type="SUPFAM" id="SSF81790">
    <property type="entry name" value="Myosin phosphatase inhibitor 17kDa protein, CPI-17"/>
    <property type="match status" value="1"/>
</dbReference>
<protein>
    <submittedName>
        <fullName evidence="1 3">Uncharacterized protein</fullName>
    </submittedName>
</protein>
<reference evidence="3" key="1">
    <citation type="submission" date="2017-02" db="UniProtKB">
        <authorList>
            <consortium name="WormBaseParasite"/>
        </authorList>
    </citation>
    <scope>IDENTIFICATION</scope>
</reference>
<dbReference type="InterPro" id="IPR036658">
    <property type="entry name" value="CPI-17_sf"/>
</dbReference>
<dbReference type="EMBL" id="UZAF01016635">
    <property type="protein sequence ID" value="VDO31484.1"/>
    <property type="molecule type" value="Genomic_DNA"/>
</dbReference>
<sequence length="72" mass="8524">MKYGKQQMMLIRKRMKIENWIDAEVAKLFNGNENNVSFFLLGMDHLQRSHCPASMDKITMFLDEMIDQLNTL</sequence>
<dbReference type="Gene3D" id="1.10.150.220">
    <property type="entry name" value="CPI-17"/>
    <property type="match status" value="1"/>
</dbReference>
<organism evidence="3">
    <name type="scientific">Haemonchus placei</name>
    <name type="common">Barber's pole worm</name>
    <dbReference type="NCBI Taxonomy" id="6290"/>
    <lineage>
        <taxon>Eukaryota</taxon>
        <taxon>Metazoa</taxon>
        <taxon>Ecdysozoa</taxon>
        <taxon>Nematoda</taxon>
        <taxon>Chromadorea</taxon>
        <taxon>Rhabditida</taxon>
        <taxon>Rhabditina</taxon>
        <taxon>Rhabditomorpha</taxon>
        <taxon>Strongyloidea</taxon>
        <taxon>Trichostrongylidae</taxon>
        <taxon>Haemonchus</taxon>
    </lineage>
</organism>
<dbReference type="GO" id="GO:0005737">
    <property type="term" value="C:cytoplasm"/>
    <property type="evidence" value="ECO:0007669"/>
    <property type="project" value="InterPro"/>
</dbReference>